<protein>
    <submittedName>
        <fullName evidence="10">Radical SAM domain protein</fullName>
    </submittedName>
</protein>
<dbReference type="SUPFAM" id="SSF102114">
    <property type="entry name" value="Radical SAM enzymes"/>
    <property type="match status" value="1"/>
</dbReference>
<dbReference type="InterPro" id="IPR034391">
    <property type="entry name" value="AdoMet-like_SPASM_containing"/>
</dbReference>
<evidence type="ECO:0000256" key="6">
    <source>
        <dbReference type="ARBA" id="ARBA00023014"/>
    </source>
</evidence>
<dbReference type="InterPro" id="IPR050377">
    <property type="entry name" value="Radical_SAM_PqqE_MftC-like"/>
</dbReference>
<evidence type="ECO:0000256" key="5">
    <source>
        <dbReference type="ARBA" id="ARBA00023004"/>
    </source>
</evidence>
<dbReference type="EMBL" id="FAXA01000346">
    <property type="protein sequence ID" value="CUV03045.1"/>
    <property type="molecule type" value="Genomic_DNA"/>
</dbReference>
<keyword evidence="4" id="KW-0479">Metal-binding</keyword>
<keyword evidence="6" id="KW-0411">Iron-sulfur</keyword>
<dbReference type="InterPro" id="IPR058240">
    <property type="entry name" value="rSAM_sf"/>
</dbReference>
<dbReference type="InterPro" id="IPR007197">
    <property type="entry name" value="rSAM"/>
</dbReference>
<dbReference type="CDD" id="cd01335">
    <property type="entry name" value="Radical_SAM"/>
    <property type="match status" value="1"/>
</dbReference>
<proteinExistence type="predicted"/>
<dbReference type="Pfam" id="PF04055">
    <property type="entry name" value="Radical_SAM"/>
    <property type="match status" value="1"/>
</dbReference>
<dbReference type="GO" id="GO:0046872">
    <property type="term" value="F:metal ion binding"/>
    <property type="evidence" value="ECO:0007669"/>
    <property type="project" value="UniProtKB-KW"/>
</dbReference>
<keyword evidence="3" id="KW-0949">S-adenosyl-L-methionine</keyword>
<dbReference type="SFLD" id="SFLDG01387">
    <property type="entry name" value="BtrN-like_SPASM_domain_contain"/>
    <property type="match status" value="1"/>
</dbReference>
<evidence type="ECO:0000313" key="10">
    <source>
        <dbReference type="EMBL" id="CUV03045.1"/>
    </source>
</evidence>
<dbReference type="InterPro" id="IPR013785">
    <property type="entry name" value="Aldolase_TIM"/>
</dbReference>
<keyword evidence="5" id="KW-0408">Iron</keyword>
<feature type="domain" description="Radical SAM core" evidence="8">
    <location>
        <begin position="81"/>
        <end position="212"/>
    </location>
</feature>
<dbReference type="SFLD" id="SFLDS00029">
    <property type="entry name" value="Radical_SAM"/>
    <property type="match status" value="1"/>
</dbReference>
<dbReference type="Pfam" id="PF13186">
    <property type="entry name" value="SPASM"/>
    <property type="match status" value="1"/>
</dbReference>
<reference evidence="10" key="1">
    <citation type="submission" date="2015-10" db="EMBL/GenBank/DDBJ databases">
        <authorList>
            <person name="Gilbert D.G."/>
        </authorList>
    </citation>
    <scope>NUCLEOTIDE SEQUENCE</scope>
</reference>
<evidence type="ECO:0000256" key="2">
    <source>
        <dbReference type="ARBA" id="ARBA00022485"/>
    </source>
</evidence>
<feature type="domain" description="4Fe4S-binding SPASM" evidence="9">
    <location>
        <begin position="298"/>
        <end position="365"/>
    </location>
</feature>
<evidence type="ECO:0000259" key="8">
    <source>
        <dbReference type="Pfam" id="PF04055"/>
    </source>
</evidence>
<dbReference type="PANTHER" id="PTHR11228">
    <property type="entry name" value="RADICAL SAM DOMAIN PROTEIN"/>
    <property type="match status" value="1"/>
</dbReference>
<evidence type="ECO:0000256" key="3">
    <source>
        <dbReference type="ARBA" id="ARBA00022691"/>
    </source>
</evidence>
<dbReference type="GO" id="GO:0003824">
    <property type="term" value="F:catalytic activity"/>
    <property type="evidence" value="ECO:0007669"/>
    <property type="project" value="InterPro"/>
</dbReference>
<evidence type="ECO:0000256" key="7">
    <source>
        <dbReference type="SAM" id="MobiDB-lite"/>
    </source>
</evidence>
<evidence type="ECO:0000256" key="1">
    <source>
        <dbReference type="ARBA" id="ARBA00001966"/>
    </source>
</evidence>
<organism evidence="10">
    <name type="scientific">hydrothermal vent metagenome</name>
    <dbReference type="NCBI Taxonomy" id="652676"/>
    <lineage>
        <taxon>unclassified sequences</taxon>
        <taxon>metagenomes</taxon>
        <taxon>ecological metagenomes</taxon>
    </lineage>
</organism>
<dbReference type="AlphaFoldDB" id="A0A160VC18"/>
<keyword evidence="2" id="KW-0004">4Fe-4S</keyword>
<sequence length="434" mass="50451">MVRYNPFFWILKALIYFVDRRIQVNGGVIESVAYGRRDNRFWLATRYFSWRKFWNVIRVETQLRFAKRIIWGSPYEWEIDTTNICQLKCPLCHTGKGTIHRDQGVMDFDLFTKVVDQIKHSCLWLTLYSWGEPLLNQRIHEYIEYAHKQKIATIISSNLNKPLTPLITEQVIRSGLDVMIVSLDGITQDVYEVYRVNGHLDRVLENLRLLDQKKRELGSKKPYIEWQFIVMRQNEHQLDEAKVLAGELGVDSLVFKKVDFPHGEDDLAEAERWLPRQHPEYLREDPFYKPYQEDGQVCWRLWRSAVVNWDGGFAPCCYLTDKTQDFGDLNDASVKKVWNNSKYTTARGLFKNDVVPEEWVGCLDCSVYLGSSAAKHRGPVDLHIEPVVLQVNGNKTINGNRRAGGAEMLESEAIRGSQNGQNEEMTEAKTEKPV</sequence>
<dbReference type="SFLD" id="SFLDG01067">
    <property type="entry name" value="SPASM/twitch_domain_containing"/>
    <property type="match status" value="1"/>
</dbReference>
<comment type="cofactor">
    <cofactor evidence="1">
        <name>[4Fe-4S] cluster</name>
        <dbReference type="ChEBI" id="CHEBI:49883"/>
    </cofactor>
</comment>
<dbReference type="PANTHER" id="PTHR11228:SF7">
    <property type="entry name" value="PQQA PEPTIDE CYCLASE"/>
    <property type="match status" value="1"/>
</dbReference>
<name>A0A160VC18_9ZZZZ</name>
<evidence type="ECO:0000256" key="4">
    <source>
        <dbReference type="ARBA" id="ARBA00022723"/>
    </source>
</evidence>
<accession>A0A160VC18</accession>
<feature type="region of interest" description="Disordered" evidence="7">
    <location>
        <begin position="410"/>
        <end position="434"/>
    </location>
</feature>
<evidence type="ECO:0000259" key="9">
    <source>
        <dbReference type="Pfam" id="PF13186"/>
    </source>
</evidence>
<gene>
    <name evidence="10" type="ORF">MGWOODY_Clf979</name>
</gene>
<dbReference type="InterPro" id="IPR023885">
    <property type="entry name" value="4Fe4S-binding_SPASM_dom"/>
</dbReference>
<dbReference type="Gene3D" id="3.20.20.70">
    <property type="entry name" value="Aldolase class I"/>
    <property type="match status" value="1"/>
</dbReference>
<dbReference type="GO" id="GO:0051536">
    <property type="term" value="F:iron-sulfur cluster binding"/>
    <property type="evidence" value="ECO:0007669"/>
    <property type="project" value="UniProtKB-KW"/>
</dbReference>